<dbReference type="Pfam" id="PF01135">
    <property type="entry name" value="PCMT"/>
    <property type="match status" value="2"/>
</dbReference>
<dbReference type="Gene3D" id="3.40.50.150">
    <property type="entry name" value="Vaccinia Virus protein VP39"/>
    <property type="match status" value="1"/>
</dbReference>
<dbReference type="InterPro" id="IPR013761">
    <property type="entry name" value="SAM/pointed_sf"/>
</dbReference>
<evidence type="ECO:0000256" key="1">
    <source>
        <dbReference type="ARBA" id="ARBA00004496"/>
    </source>
</evidence>
<evidence type="ECO:0000256" key="4">
    <source>
        <dbReference type="ARBA" id="ARBA00022490"/>
    </source>
</evidence>
<evidence type="ECO:0000256" key="3">
    <source>
        <dbReference type="ARBA" id="ARBA00011890"/>
    </source>
</evidence>
<evidence type="ECO:0000256" key="7">
    <source>
        <dbReference type="ARBA" id="ARBA00022691"/>
    </source>
</evidence>
<accession>A0A7R9J7H2</accession>
<reference evidence="9" key="1">
    <citation type="submission" date="2020-11" db="EMBL/GenBank/DDBJ databases">
        <authorList>
            <person name="Tran Van P."/>
        </authorList>
    </citation>
    <scope>NUCLEOTIDE SEQUENCE</scope>
</reference>
<evidence type="ECO:0000313" key="9">
    <source>
        <dbReference type="EMBL" id="CAD7573421.1"/>
    </source>
</evidence>
<keyword evidence="5" id="KW-0489">Methyltransferase</keyword>
<name>A0A7R9J7H2_TIMCA</name>
<dbReference type="SMART" id="SM00454">
    <property type="entry name" value="SAM"/>
    <property type="match status" value="1"/>
</dbReference>
<dbReference type="GO" id="GO:0032259">
    <property type="term" value="P:methylation"/>
    <property type="evidence" value="ECO:0007669"/>
    <property type="project" value="UniProtKB-KW"/>
</dbReference>
<dbReference type="AlphaFoldDB" id="A0A7R9J7H2"/>
<dbReference type="InterPro" id="IPR029063">
    <property type="entry name" value="SAM-dependent_MTases_sf"/>
</dbReference>
<dbReference type="GO" id="GO:0004719">
    <property type="term" value="F:protein-L-isoaspartate (D-aspartate) O-methyltransferase activity"/>
    <property type="evidence" value="ECO:0007669"/>
    <property type="project" value="UniProtKB-EC"/>
</dbReference>
<dbReference type="PANTHER" id="PTHR11579">
    <property type="entry name" value="PROTEIN-L-ISOASPARTATE O-METHYLTRANSFERASE"/>
    <property type="match status" value="1"/>
</dbReference>
<comment type="similarity">
    <text evidence="2">Belongs to the methyltransferase superfamily. L-isoaspartyl/D-aspartyl protein methyltransferase family.</text>
</comment>
<organism evidence="9">
    <name type="scientific">Timema californicum</name>
    <name type="common">California timema</name>
    <name type="synonym">Walking stick</name>
    <dbReference type="NCBI Taxonomy" id="61474"/>
    <lineage>
        <taxon>Eukaryota</taxon>
        <taxon>Metazoa</taxon>
        <taxon>Ecdysozoa</taxon>
        <taxon>Arthropoda</taxon>
        <taxon>Hexapoda</taxon>
        <taxon>Insecta</taxon>
        <taxon>Pterygota</taxon>
        <taxon>Neoptera</taxon>
        <taxon>Polyneoptera</taxon>
        <taxon>Phasmatodea</taxon>
        <taxon>Timematodea</taxon>
        <taxon>Timematoidea</taxon>
        <taxon>Timematidae</taxon>
        <taxon>Timema</taxon>
    </lineage>
</organism>
<dbReference type="CDD" id="cd02440">
    <property type="entry name" value="AdoMet_MTases"/>
    <property type="match status" value="1"/>
</dbReference>
<proteinExistence type="inferred from homology"/>
<evidence type="ECO:0000259" key="8">
    <source>
        <dbReference type="PROSITE" id="PS50105"/>
    </source>
</evidence>
<dbReference type="Gene3D" id="1.10.150.50">
    <property type="entry name" value="Transcription Factor, Ets-1"/>
    <property type="match status" value="1"/>
</dbReference>
<dbReference type="EMBL" id="OE181596">
    <property type="protein sequence ID" value="CAD7573421.1"/>
    <property type="molecule type" value="Genomic_DNA"/>
</dbReference>
<dbReference type="PANTHER" id="PTHR11579:SF0">
    <property type="entry name" value="PROTEIN-L-ISOASPARTATE(D-ASPARTATE) O-METHYLTRANSFERASE"/>
    <property type="match status" value="1"/>
</dbReference>
<keyword evidence="6" id="KW-0808">Transferase</keyword>
<protein>
    <recommendedName>
        <fullName evidence="3">protein-L-isoaspartate(D-aspartate) O-methyltransferase</fullName>
        <ecNumber evidence="3">2.1.1.77</ecNumber>
    </recommendedName>
</protein>
<feature type="domain" description="SAM" evidence="8">
    <location>
        <begin position="40"/>
        <end position="99"/>
    </location>
</feature>
<dbReference type="InterPro" id="IPR000682">
    <property type="entry name" value="PCMT"/>
</dbReference>
<evidence type="ECO:0000256" key="6">
    <source>
        <dbReference type="ARBA" id="ARBA00022679"/>
    </source>
</evidence>
<dbReference type="GO" id="GO:0005737">
    <property type="term" value="C:cytoplasm"/>
    <property type="evidence" value="ECO:0007669"/>
    <property type="project" value="UniProtKB-SubCell"/>
</dbReference>
<comment type="subcellular location">
    <subcellularLocation>
        <location evidence="1">Cytoplasm</location>
    </subcellularLocation>
</comment>
<dbReference type="SUPFAM" id="SSF53335">
    <property type="entry name" value="S-adenosyl-L-methionine-dependent methyltransferases"/>
    <property type="match status" value="1"/>
</dbReference>
<evidence type="ECO:0000256" key="5">
    <source>
        <dbReference type="ARBA" id="ARBA00022603"/>
    </source>
</evidence>
<dbReference type="SUPFAM" id="SSF47769">
    <property type="entry name" value="SAM/Pointed domain"/>
    <property type="match status" value="1"/>
</dbReference>
<sequence>MSVAYEAKTGPNKPVVENSCLGLKSDPDHRPETVMDVSVELSKFLDFLDLRKYYPLFLSYRLDMKQLLILSDQDLKHIGLSMLGPRKKIAMANQRWRHFIHKKRFATNAYIICHFMNWANFCLFRKLTSSFAHFTDQAKTRLVHKLGSACAAQVDELLPGCLLYYLSFNRHIGMAWRSHGRDNADMIRNLKANGIIRSQIVEETMLKVDRGKYAKFNSYMDAPQGIGYGVTISAPHMHGYALELLKGHLTEGEHALDVGSGSGYLTVCMALMVGETGRAIGIDHIQELVEFSRANVMKDHPHLLESGRVKLVVGDGRQGYKEEAPYNAIHVGAAAPTLPEAVSPRVCISVSSVKVHYLNTTAHSFANSSIESRTRLINQLKPGGRLIVPVGPEGGNQQLEQIDKELNGSVTRTPLMGVVYVPLTDKDSQWPGRIVPKFSLRKGIKPPLVHRTVIRALIFLLSVVQSTRKSDATYHLTTEEDPPMKHHADITDPPMKHQVVIRKSLLTPRYVVYGCPLDNFCLSVETVAPLRELCGPQKNGIAACQLETPDIKYRCSTNLSTQVLVLCSIPDK</sequence>
<evidence type="ECO:0000256" key="2">
    <source>
        <dbReference type="ARBA" id="ARBA00005369"/>
    </source>
</evidence>
<dbReference type="InterPro" id="IPR001660">
    <property type="entry name" value="SAM"/>
</dbReference>
<dbReference type="PROSITE" id="PS50105">
    <property type="entry name" value="SAM_DOMAIN"/>
    <property type="match status" value="1"/>
</dbReference>
<dbReference type="PROSITE" id="PS01279">
    <property type="entry name" value="PCMT"/>
    <property type="match status" value="1"/>
</dbReference>
<dbReference type="Pfam" id="PF00536">
    <property type="entry name" value="SAM_1"/>
    <property type="match status" value="1"/>
</dbReference>
<keyword evidence="4" id="KW-0963">Cytoplasm</keyword>
<dbReference type="EC" id="2.1.1.77" evidence="3"/>
<keyword evidence="7" id="KW-0949">S-adenosyl-L-methionine</keyword>
<gene>
    <name evidence="9" type="ORF">TCMB3V08_LOCUS6059</name>
</gene>